<proteinExistence type="predicted"/>
<keyword evidence="1" id="KW-0732">Signal</keyword>
<name>A0A8J2NVG0_9HEXA</name>
<evidence type="ECO:0000313" key="3">
    <source>
        <dbReference type="Proteomes" id="UP000708208"/>
    </source>
</evidence>
<dbReference type="Proteomes" id="UP000708208">
    <property type="component" value="Unassembled WGS sequence"/>
</dbReference>
<dbReference type="EMBL" id="CAJVCH010083245">
    <property type="protein sequence ID" value="CAG7721833.1"/>
    <property type="molecule type" value="Genomic_DNA"/>
</dbReference>
<evidence type="ECO:0000313" key="2">
    <source>
        <dbReference type="EMBL" id="CAG7721833.1"/>
    </source>
</evidence>
<feature type="chain" id="PRO_5035263665" evidence="1">
    <location>
        <begin position="21"/>
        <end position="457"/>
    </location>
</feature>
<accession>A0A8J2NVG0</accession>
<dbReference type="AlphaFoldDB" id="A0A8J2NVG0"/>
<keyword evidence="3" id="KW-1185">Reference proteome</keyword>
<reference evidence="2" key="1">
    <citation type="submission" date="2021-06" db="EMBL/GenBank/DDBJ databases">
        <authorList>
            <person name="Hodson N. C."/>
            <person name="Mongue J. A."/>
            <person name="Jaron S. K."/>
        </authorList>
    </citation>
    <scope>NUCLEOTIDE SEQUENCE</scope>
</reference>
<organism evidence="2 3">
    <name type="scientific">Allacma fusca</name>
    <dbReference type="NCBI Taxonomy" id="39272"/>
    <lineage>
        <taxon>Eukaryota</taxon>
        <taxon>Metazoa</taxon>
        <taxon>Ecdysozoa</taxon>
        <taxon>Arthropoda</taxon>
        <taxon>Hexapoda</taxon>
        <taxon>Collembola</taxon>
        <taxon>Symphypleona</taxon>
        <taxon>Sminthuridae</taxon>
        <taxon>Allacma</taxon>
    </lineage>
</organism>
<protein>
    <submittedName>
        <fullName evidence="2">Uncharacterized protein</fullName>
    </submittedName>
</protein>
<feature type="signal peptide" evidence="1">
    <location>
        <begin position="1"/>
        <end position="20"/>
    </location>
</feature>
<gene>
    <name evidence="2" type="ORF">AFUS01_LOCUS11021</name>
</gene>
<sequence length="457" mass="51649">MSPIVIAILVLQTFLWSASAMTLPCSLRWKSIDAYTPVAKDWVPVNLHPKLDTPSEFLVRVQTTSSDKPGKHLVLSMQPTFNQKKMALVSMPAEMDEFQELEHDGDKIFQSYDILTNPYECKLSWERCQFSGESLGIQRSAYHVKLSPEDGTYVAKMFGENPDATRRRPKGSRVLPVVGNKDSYDRSVRCLKSAKAGIASFSQFEFTLIGNEDQDISTNVLGLDIIDNNSGATVTHTIDHRKRFTETYDFTETHSWEYVVDWELKFEASLKYPSNSSNSTEEPLAALGIEVSLAGDDRKDSYDESTINFFKDKEVVSTRKIQLEPYTSVQACSLTNFENGLSLKYLAKGRHTAPDGTSVEDMRKMLEKLRFEIDRTEGNSVIVDTSGELLGSLATRTSFLVTEFNGNVTCEQLSQKLQQRDRLQSKIRNGDNFATEELEEVNTVISGMKKRLRLQIY</sequence>
<comment type="caution">
    <text evidence="2">The sequence shown here is derived from an EMBL/GenBank/DDBJ whole genome shotgun (WGS) entry which is preliminary data.</text>
</comment>
<evidence type="ECO:0000256" key="1">
    <source>
        <dbReference type="SAM" id="SignalP"/>
    </source>
</evidence>
<dbReference type="OrthoDB" id="8297682at2759"/>